<dbReference type="AlphaFoldDB" id="A0A166M3M1"/>
<keyword evidence="3" id="KW-1185">Reference proteome</keyword>
<gene>
    <name evidence="2" type="ORF">FIBSPDRAFT_910171</name>
</gene>
<proteinExistence type="predicted"/>
<dbReference type="Pfam" id="PF00134">
    <property type="entry name" value="Cyclin_N"/>
    <property type="match status" value="1"/>
</dbReference>
<dbReference type="SUPFAM" id="SSF47954">
    <property type="entry name" value="Cyclin-like"/>
    <property type="match status" value="2"/>
</dbReference>
<dbReference type="InterPro" id="IPR006671">
    <property type="entry name" value="Cyclin_N"/>
</dbReference>
<dbReference type="GO" id="GO:0016538">
    <property type="term" value="F:cyclin-dependent protein serine/threonine kinase regulator activity"/>
    <property type="evidence" value="ECO:0007669"/>
    <property type="project" value="InterPro"/>
</dbReference>
<dbReference type="STRING" id="436010.A0A166M3M1"/>
<dbReference type="InterPro" id="IPR036915">
    <property type="entry name" value="Cyclin-like_sf"/>
</dbReference>
<dbReference type="GO" id="GO:0006357">
    <property type="term" value="P:regulation of transcription by RNA polymerase II"/>
    <property type="evidence" value="ECO:0007669"/>
    <property type="project" value="InterPro"/>
</dbReference>
<evidence type="ECO:0000259" key="1">
    <source>
        <dbReference type="Pfam" id="PF00134"/>
    </source>
</evidence>
<evidence type="ECO:0000313" key="2">
    <source>
        <dbReference type="EMBL" id="KZP23604.1"/>
    </source>
</evidence>
<feature type="domain" description="Cyclin N-terminal" evidence="1">
    <location>
        <begin position="32"/>
        <end position="152"/>
    </location>
</feature>
<dbReference type="PIRSF" id="PIRSF036580">
    <property type="entry name" value="Cyclin_L"/>
    <property type="match status" value="1"/>
</dbReference>
<name>A0A166M3M1_9AGAM</name>
<dbReference type="Proteomes" id="UP000076532">
    <property type="component" value="Unassembled WGS sequence"/>
</dbReference>
<organism evidence="2 3">
    <name type="scientific">Athelia psychrophila</name>
    <dbReference type="NCBI Taxonomy" id="1759441"/>
    <lineage>
        <taxon>Eukaryota</taxon>
        <taxon>Fungi</taxon>
        <taxon>Dikarya</taxon>
        <taxon>Basidiomycota</taxon>
        <taxon>Agaricomycotina</taxon>
        <taxon>Agaricomycetes</taxon>
        <taxon>Agaricomycetidae</taxon>
        <taxon>Atheliales</taxon>
        <taxon>Atheliaceae</taxon>
        <taxon>Athelia</taxon>
    </lineage>
</organism>
<dbReference type="OrthoDB" id="10264655at2759"/>
<accession>A0A166M3M1</accession>
<dbReference type="EMBL" id="KV417531">
    <property type="protein sequence ID" value="KZP23604.1"/>
    <property type="molecule type" value="Genomic_DNA"/>
</dbReference>
<evidence type="ECO:0000313" key="3">
    <source>
        <dbReference type="Proteomes" id="UP000076532"/>
    </source>
</evidence>
<sequence length="295" mass="33129">MLVAVFRNRMLVPLASLAQIETTPSHADGVPPMLEEDLRAAGCKLIHEAALLLTQQQAAAATAQILFQRFWYAASMRDFSVAEVAMGSLYLASKLAECPVRIRDLLNVFHVLLHRAGVRMGGKGGAKEKEKEKEKEGVVGNMDKWAPMGYFASTFYDLKDALVVAEMQILKRLGFNTHVVLPYNTLVNYLRVLGLTTRPEACSKAWGYLNDSLQTPVYALYAVPTIVSAAILLTARTLPVPLPEGWWVLFDCEWADVWAVCGTIMRLYRVREPDEKERWKGLLRKEGVRRYLEGK</sequence>
<dbReference type="PANTHER" id="PTHR10026">
    <property type="entry name" value="CYCLIN"/>
    <property type="match status" value="1"/>
</dbReference>
<dbReference type="Gene3D" id="1.10.472.10">
    <property type="entry name" value="Cyclin-like"/>
    <property type="match status" value="2"/>
</dbReference>
<dbReference type="InterPro" id="IPR043198">
    <property type="entry name" value="Cyclin/Ssn8"/>
</dbReference>
<reference evidence="2 3" key="1">
    <citation type="journal article" date="2016" name="Mol. Biol. Evol.">
        <title>Comparative Genomics of Early-Diverging Mushroom-Forming Fungi Provides Insights into the Origins of Lignocellulose Decay Capabilities.</title>
        <authorList>
            <person name="Nagy L.G."/>
            <person name="Riley R."/>
            <person name="Tritt A."/>
            <person name="Adam C."/>
            <person name="Daum C."/>
            <person name="Floudas D."/>
            <person name="Sun H."/>
            <person name="Yadav J.S."/>
            <person name="Pangilinan J."/>
            <person name="Larsson K.H."/>
            <person name="Matsuura K."/>
            <person name="Barry K."/>
            <person name="Labutti K."/>
            <person name="Kuo R."/>
            <person name="Ohm R.A."/>
            <person name="Bhattacharya S.S."/>
            <person name="Shirouzu T."/>
            <person name="Yoshinaga Y."/>
            <person name="Martin F.M."/>
            <person name="Grigoriev I.V."/>
            <person name="Hibbett D.S."/>
        </authorList>
    </citation>
    <scope>NUCLEOTIDE SEQUENCE [LARGE SCALE GENOMIC DNA]</scope>
    <source>
        <strain evidence="2 3">CBS 109695</strain>
    </source>
</reference>
<protein>
    <submittedName>
        <fullName evidence="2">Cyclin-like protein</fullName>
    </submittedName>
</protein>